<dbReference type="InterPro" id="IPR009057">
    <property type="entry name" value="Homeodomain-like_sf"/>
</dbReference>
<keyword evidence="2 6" id="KW-0238">DNA-binding</keyword>
<evidence type="ECO:0000313" key="7">
    <source>
        <dbReference type="Proteomes" id="UP000247781"/>
    </source>
</evidence>
<keyword evidence="1" id="KW-0805">Transcription regulation</keyword>
<keyword evidence="3" id="KW-0804">Transcription</keyword>
<organism evidence="6 7">
    <name type="scientific">Mycolicibacterium moriokaense</name>
    <dbReference type="NCBI Taxonomy" id="39691"/>
    <lineage>
        <taxon>Bacteria</taxon>
        <taxon>Bacillati</taxon>
        <taxon>Actinomycetota</taxon>
        <taxon>Actinomycetes</taxon>
        <taxon>Mycobacteriales</taxon>
        <taxon>Mycobacteriaceae</taxon>
        <taxon>Mycolicibacterium</taxon>
    </lineage>
</organism>
<dbReference type="PANTHER" id="PTHR46796">
    <property type="entry name" value="HTH-TYPE TRANSCRIPTIONAL ACTIVATOR RHAS-RELATED"/>
    <property type="match status" value="1"/>
</dbReference>
<feature type="region of interest" description="Disordered" evidence="4">
    <location>
        <begin position="1"/>
        <end position="29"/>
    </location>
</feature>
<gene>
    <name evidence="6" type="ORF">C8E89_1355</name>
</gene>
<sequence>MHARPQPLGRSGRIGGGATGAALEQPPASGLATMTRDAVKSVRVFTTAGVPAEDRIELWQAHTSATLMSLRCHALTDAQFDGTTVNVQLARTQLCRVRADTAHVIERRSDLIQSRPEDSVVLFFVLAGEAFFYHSAGVHIVGSGQMVACDSDRPFMRGFSTDFEELFLKIPRHVFSDLAGVERLEAPLVTAFTTDENLFGASLAGLIAAATHADNPSLPDERALLDLVAALVGGRDHSPISAYLAAARRYVDARLTDVSLSAASIACAVGISPRHLSRTFASIDTTVPQYVLGRRLAAANAILHRNEASSMTIAEVAQRCGFTSVSHFSKSFTAVFGEHASDVRRRVMGQRGVAAALVSRWPTGGEPAESAIVAQIGQELPKC</sequence>
<dbReference type="SMART" id="SM00342">
    <property type="entry name" value="HTH_ARAC"/>
    <property type="match status" value="1"/>
</dbReference>
<evidence type="ECO:0000259" key="5">
    <source>
        <dbReference type="PROSITE" id="PS01124"/>
    </source>
</evidence>
<dbReference type="Gene3D" id="1.10.10.60">
    <property type="entry name" value="Homeodomain-like"/>
    <property type="match status" value="1"/>
</dbReference>
<dbReference type="InterPro" id="IPR050204">
    <property type="entry name" value="AraC_XylS_family_regulators"/>
</dbReference>
<evidence type="ECO:0000313" key="6">
    <source>
        <dbReference type="EMBL" id="PXX00302.1"/>
    </source>
</evidence>
<evidence type="ECO:0000256" key="2">
    <source>
        <dbReference type="ARBA" id="ARBA00023125"/>
    </source>
</evidence>
<comment type="caution">
    <text evidence="6">The sequence shown here is derived from an EMBL/GenBank/DDBJ whole genome shotgun (WGS) entry which is preliminary data.</text>
</comment>
<dbReference type="PROSITE" id="PS01124">
    <property type="entry name" value="HTH_ARAC_FAMILY_2"/>
    <property type="match status" value="1"/>
</dbReference>
<reference evidence="7" key="1">
    <citation type="submission" date="2018-05" db="EMBL/GenBank/DDBJ databases">
        <authorList>
            <person name="Deangelis K."/>
            <person name="Huntemann M."/>
            <person name="Clum A."/>
            <person name="Pillay M."/>
            <person name="Palaniappan K."/>
            <person name="Varghese N."/>
            <person name="Mikhailova N."/>
            <person name="Stamatis D."/>
            <person name="Reddy T."/>
            <person name="Daum C."/>
            <person name="Shapiro N."/>
            <person name="Ivanova N."/>
            <person name="Kyrpides N."/>
            <person name="Woyke T."/>
        </authorList>
    </citation>
    <scope>NUCLEOTIDE SEQUENCE [LARGE SCALE GENOMIC DNA]</scope>
    <source>
        <strain evidence="7">GAS496</strain>
    </source>
</reference>
<dbReference type="AlphaFoldDB" id="A0A318H6Z2"/>
<keyword evidence="7" id="KW-1185">Reference proteome</keyword>
<dbReference type="InterPro" id="IPR035418">
    <property type="entry name" value="AraC-bd_2"/>
</dbReference>
<evidence type="ECO:0000256" key="1">
    <source>
        <dbReference type="ARBA" id="ARBA00023015"/>
    </source>
</evidence>
<dbReference type="EMBL" id="QJJU01000035">
    <property type="protein sequence ID" value="PXX00302.1"/>
    <property type="molecule type" value="Genomic_DNA"/>
</dbReference>
<evidence type="ECO:0000256" key="4">
    <source>
        <dbReference type="SAM" id="MobiDB-lite"/>
    </source>
</evidence>
<dbReference type="GO" id="GO:0043565">
    <property type="term" value="F:sequence-specific DNA binding"/>
    <property type="evidence" value="ECO:0007669"/>
    <property type="project" value="InterPro"/>
</dbReference>
<dbReference type="Pfam" id="PF14525">
    <property type="entry name" value="AraC_binding_2"/>
    <property type="match status" value="1"/>
</dbReference>
<dbReference type="GO" id="GO:0003700">
    <property type="term" value="F:DNA-binding transcription factor activity"/>
    <property type="evidence" value="ECO:0007669"/>
    <property type="project" value="InterPro"/>
</dbReference>
<dbReference type="PANTHER" id="PTHR46796:SF6">
    <property type="entry name" value="ARAC SUBFAMILY"/>
    <property type="match status" value="1"/>
</dbReference>
<name>A0A318H6Z2_9MYCO</name>
<evidence type="ECO:0000256" key="3">
    <source>
        <dbReference type="ARBA" id="ARBA00023163"/>
    </source>
</evidence>
<dbReference type="Proteomes" id="UP000247781">
    <property type="component" value="Unassembled WGS sequence"/>
</dbReference>
<reference evidence="6 7" key="2">
    <citation type="submission" date="2018-06" db="EMBL/GenBank/DDBJ databases">
        <title>Sequencing of bacterial isolates from soil warming experiment in Harvard Forest, Massachusetts, USA.</title>
        <authorList>
            <person name="Deangelis K.PhD."/>
        </authorList>
    </citation>
    <scope>NUCLEOTIDE SEQUENCE [LARGE SCALE GENOMIC DNA]</scope>
    <source>
        <strain evidence="6 7">GAS496</strain>
    </source>
</reference>
<protein>
    <submittedName>
        <fullName evidence="6">AraC-like DNA-binding protein</fullName>
    </submittedName>
</protein>
<feature type="domain" description="HTH araC/xylS-type" evidence="5">
    <location>
        <begin position="245"/>
        <end position="346"/>
    </location>
</feature>
<dbReference type="SUPFAM" id="SSF46689">
    <property type="entry name" value="Homeodomain-like"/>
    <property type="match status" value="1"/>
</dbReference>
<dbReference type="InterPro" id="IPR018060">
    <property type="entry name" value="HTH_AraC"/>
</dbReference>
<proteinExistence type="predicted"/>
<accession>A0A318H6Z2</accession>
<dbReference type="Pfam" id="PF12833">
    <property type="entry name" value="HTH_18"/>
    <property type="match status" value="1"/>
</dbReference>